<evidence type="ECO:0000256" key="2">
    <source>
        <dbReference type="ARBA" id="ARBA00009533"/>
    </source>
</evidence>
<dbReference type="InterPro" id="IPR015422">
    <property type="entry name" value="PyrdxlP-dep_Trfase_small"/>
</dbReference>
<evidence type="ECO:0000256" key="4">
    <source>
        <dbReference type="ARBA" id="ARBA00022898"/>
    </source>
</evidence>
<accession>A0A4V3ISX7</accession>
<dbReference type="InterPro" id="IPR015424">
    <property type="entry name" value="PyrdxlP-dep_Trfase"/>
</dbReference>
<dbReference type="OrthoDB" id="3335676at2"/>
<evidence type="ECO:0000256" key="3">
    <source>
        <dbReference type="ARBA" id="ARBA00022793"/>
    </source>
</evidence>
<evidence type="ECO:0000256" key="7">
    <source>
        <dbReference type="RuleBase" id="RU000382"/>
    </source>
</evidence>
<organism evidence="9 10">
    <name type="scientific">Cryobacterium suzukii</name>
    <dbReference type="NCBI Taxonomy" id="1259198"/>
    <lineage>
        <taxon>Bacteria</taxon>
        <taxon>Bacillati</taxon>
        <taxon>Actinomycetota</taxon>
        <taxon>Actinomycetes</taxon>
        <taxon>Micrococcales</taxon>
        <taxon>Microbacteriaceae</taxon>
        <taxon>Cryobacterium</taxon>
    </lineage>
</organism>
<dbReference type="GO" id="GO:0019752">
    <property type="term" value="P:carboxylic acid metabolic process"/>
    <property type="evidence" value="ECO:0007669"/>
    <property type="project" value="InterPro"/>
</dbReference>
<keyword evidence="5 7" id="KW-0456">Lyase</keyword>
<dbReference type="InterPro" id="IPR015421">
    <property type="entry name" value="PyrdxlP-dep_Trfase_major"/>
</dbReference>
<feature type="region of interest" description="Disordered" evidence="8">
    <location>
        <begin position="485"/>
        <end position="509"/>
    </location>
</feature>
<protein>
    <submittedName>
        <fullName evidence="9">Aspartate aminotransferase family protein</fullName>
    </submittedName>
</protein>
<dbReference type="PANTHER" id="PTHR11999">
    <property type="entry name" value="GROUP II PYRIDOXAL-5-PHOSPHATE DECARBOXYLASE"/>
    <property type="match status" value="1"/>
</dbReference>
<dbReference type="GO" id="GO:0030170">
    <property type="term" value="F:pyridoxal phosphate binding"/>
    <property type="evidence" value="ECO:0007669"/>
    <property type="project" value="InterPro"/>
</dbReference>
<keyword evidence="9" id="KW-0808">Transferase</keyword>
<dbReference type="EMBL" id="SOHJ01000002">
    <property type="protein sequence ID" value="TFD62661.1"/>
    <property type="molecule type" value="Genomic_DNA"/>
</dbReference>
<dbReference type="Proteomes" id="UP000298170">
    <property type="component" value="Unassembled WGS sequence"/>
</dbReference>
<evidence type="ECO:0000256" key="6">
    <source>
        <dbReference type="PIRSR" id="PIRSR602129-50"/>
    </source>
</evidence>
<dbReference type="Gene3D" id="3.90.1150.10">
    <property type="entry name" value="Aspartate Aminotransferase, domain 1"/>
    <property type="match status" value="1"/>
</dbReference>
<name>A0A4V3ISX7_9MICO</name>
<keyword evidence="9" id="KW-0032">Aminotransferase</keyword>
<dbReference type="Pfam" id="PF00282">
    <property type="entry name" value="Pyridoxal_deC"/>
    <property type="match status" value="1"/>
</dbReference>
<evidence type="ECO:0000256" key="5">
    <source>
        <dbReference type="ARBA" id="ARBA00023239"/>
    </source>
</evidence>
<keyword evidence="4 6" id="KW-0663">Pyridoxal phosphate</keyword>
<evidence type="ECO:0000313" key="10">
    <source>
        <dbReference type="Proteomes" id="UP000298170"/>
    </source>
</evidence>
<dbReference type="SUPFAM" id="SSF53383">
    <property type="entry name" value="PLP-dependent transferases"/>
    <property type="match status" value="1"/>
</dbReference>
<feature type="modified residue" description="N6-(pyridoxal phosphate)lysine" evidence="6">
    <location>
        <position position="293"/>
    </location>
</feature>
<dbReference type="GO" id="GO:0004058">
    <property type="term" value="F:aromatic-L-amino-acid decarboxylase activity"/>
    <property type="evidence" value="ECO:0007669"/>
    <property type="project" value="UniProtKB-ARBA"/>
</dbReference>
<dbReference type="PANTHER" id="PTHR11999:SF70">
    <property type="entry name" value="MIP05841P"/>
    <property type="match status" value="1"/>
</dbReference>
<keyword evidence="3" id="KW-0210">Decarboxylase</keyword>
<dbReference type="AlphaFoldDB" id="A0A4V3ISX7"/>
<evidence type="ECO:0000313" key="9">
    <source>
        <dbReference type="EMBL" id="TFD62661.1"/>
    </source>
</evidence>
<keyword evidence="10" id="KW-1185">Reference proteome</keyword>
<reference evidence="9 10" key="1">
    <citation type="submission" date="2019-03" db="EMBL/GenBank/DDBJ databases">
        <title>Genomics of glacier-inhabiting Cryobacterium strains.</title>
        <authorList>
            <person name="Liu Q."/>
            <person name="Xin Y.-H."/>
        </authorList>
    </citation>
    <scope>NUCLEOTIDE SEQUENCE [LARGE SCALE GENOMIC DNA]</scope>
    <source>
        <strain evidence="9 10">Sr39</strain>
    </source>
</reference>
<dbReference type="RefSeq" id="WP_134513011.1">
    <property type="nucleotide sequence ID" value="NZ_SOHJ01000002.1"/>
</dbReference>
<dbReference type="GO" id="GO:0008483">
    <property type="term" value="F:transaminase activity"/>
    <property type="evidence" value="ECO:0007669"/>
    <property type="project" value="UniProtKB-KW"/>
</dbReference>
<feature type="compositionally biased region" description="Low complexity" evidence="8">
    <location>
        <begin position="489"/>
        <end position="503"/>
    </location>
</feature>
<dbReference type="InterPro" id="IPR010977">
    <property type="entry name" value="Aromatic_deC"/>
</dbReference>
<comment type="caution">
    <text evidence="9">The sequence shown here is derived from an EMBL/GenBank/DDBJ whole genome shotgun (WGS) entry which is preliminary data.</text>
</comment>
<dbReference type="Gene3D" id="3.40.640.10">
    <property type="entry name" value="Type I PLP-dependent aspartate aminotransferase-like (Major domain)"/>
    <property type="match status" value="1"/>
</dbReference>
<sequence>MSAQPDAYTKALDRALLHAQAWLASLPTRPVGPRVDADTLAALSAGPLPPTPTAAAEVIDELASFAEPGLMAMPSGRFFGWVIGGTLPAALAADWLVTAWDQNAGMRFATPAAAVLEETAGGWLLDLLGLPPGADVGFTTGATMANFVGLAAGRQWVLDRAGWNLDRDGLAGSPRVRVFVGAERHDVIDLVLRYLGLGAPIVVDVDSEGRLRPESLAELMAAGVGPAIVCLQAGNLHSGASDPMVAAIDVAHRLGAWVHVDGAFGLWAAVSPSSRDQLTGLDGADSWATDAHKTLNVPYDCGVAIVSRPKVVRKVFGVHTSYLVAADGAPGHVGPGDPFEKVPELSRRARGVPVWAALRSLGRDGTIALVDGLASNARAMADGLRSMPGAEVLNEVVFTQVCVSFGSDDRTRRVTQQLIADGSAWMSGSRWHDRDILRISVSNWSTDAADVALSLVAVERACAAVDGADHLAAHPDFVAPEVAADRRPAATSSAAHPSATTHAIPRRTL</sequence>
<evidence type="ECO:0000256" key="8">
    <source>
        <dbReference type="SAM" id="MobiDB-lite"/>
    </source>
</evidence>
<proteinExistence type="inferred from homology"/>
<evidence type="ECO:0000256" key="1">
    <source>
        <dbReference type="ARBA" id="ARBA00001933"/>
    </source>
</evidence>
<comment type="similarity">
    <text evidence="2 7">Belongs to the group II decarboxylase family.</text>
</comment>
<comment type="cofactor">
    <cofactor evidence="1 6 7">
        <name>pyridoxal 5'-phosphate</name>
        <dbReference type="ChEBI" id="CHEBI:597326"/>
    </cofactor>
</comment>
<gene>
    <name evidence="9" type="ORF">E3T39_01575</name>
</gene>
<dbReference type="InterPro" id="IPR002129">
    <property type="entry name" value="PyrdxlP-dep_de-COase"/>
</dbReference>